<sequence length="120" mass="14089">MNVDLKKLIRVCDFTPEQKKKFIDNLDSFPPEGRLEVWDLCLENLLWKVEIEVSKRFHEGVLNGVIKKQDNNDYSKLEKDVLLDLFTKAEVDARDEEIILIHDVLKKYKDKKPKTSSSIN</sequence>
<accession>A0A1F6ADA7</accession>
<dbReference type="Proteomes" id="UP000177092">
    <property type="component" value="Unassembled WGS sequence"/>
</dbReference>
<protein>
    <submittedName>
        <fullName evidence="1">Uncharacterized protein</fullName>
    </submittedName>
</protein>
<dbReference type="EMBL" id="MFJN01000001">
    <property type="protein sequence ID" value="OGG22546.1"/>
    <property type="molecule type" value="Genomic_DNA"/>
</dbReference>
<dbReference type="AlphaFoldDB" id="A0A1F6ADA7"/>
<evidence type="ECO:0000313" key="1">
    <source>
        <dbReference type="EMBL" id="OGG22546.1"/>
    </source>
</evidence>
<organism evidence="1 2">
    <name type="scientific">Candidatus Gottesmanbacteria bacterium RIFCSPHIGHO2_02_FULL_40_13</name>
    <dbReference type="NCBI Taxonomy" id="1798384"/>
    <lineage>
        <taxon>Bacteria</taxon>
        <taxon>Candidatus Gottesmaniibacteriota</taxon>
    </lineage>
</organism>
<evidence type="ECO:0000313" key="2">
    <source>
        <dbReference type="Proteomes" id="UP000177092"/>
    </source>
</evidence>
<comment type="caution">
    <text evidence="1">The sequence shown here is derived from an EMBL/GenBank/DDBJ whole genome shotgun (WGS) entry which is preliminary data.</text>
</comment>
<reference evidence="1 2" key="1">
    <citation type="journal article" date="2016" name="Nat. Commun.">
        <title>Thousands of microbial genomes shed light on interconnected biogeochemical processes in an aquifer system.</title>
        <authorList>
            <person name="Anantharaman K."/>
            <person name="Brown C.T."/>
            <person name="Hug L.A."/>
            <person name="Sharon I."/>
            <person name="Castelle C.J."/>
            <person name="Probst A.J."/>
            <person name="Thomas B.C."/>
            <person name="Singh A."/>
            <person name="Wilkins M.J."/>
            <person name="Karaoz U."/>
            <person name="Brodie E.L."/>
            <person name="Williams K.H."/>
            <person name="Hubbard S.S."/>
            <person name="Banfield J.F."/>
        </authorList>
    </citation>
    <scope>NUCLEOTIDE SEQUENCE [LARGE SCALE GENOMIC DNA]</scope>
</reference>
<proteinExistence type="predicted"/>
<name>A0A1F6ADA7_9BACT</name>
<gene>
    <name evidence="1" type="ORF">A3D03_00180</name>
</gene>